<sequence length="387" mass="41483">MSKKPSLPGKLFRVFIVFFCFLLLVSVGIAAYVYVDLSRAIKRNEAVDLGGRKLPEDYKGAFNVLIVGSDSGGGDPRYKRGGENLADVTILVHVSADRTHAEAVSIPRDTIVDIPQCTGANGTSLAAQKKVRFNSSLFRGGLGCTVKTAELLTGLNIEYAALLQFNSVIGITETIGGVPVCLKGPIKDKYTGLDLPAGLHNISGQTALAFLRSRHSIGDGSDLSRIRSQQGFLSSMLRKIRKINFVAEPLKAYSIFRTILSNTTLSTSLNSLEKLGGMLLATLKVKPGNFVFLRYPTRVVGNVVYPVLQQAKALNEALLEDRPITLLGGKNNRLGVEITTPSAISETPSSPTKQTESIPATTSPIGVEIQSIGQTGEDESCVVPYGE</sequence>
<evidence type="ECO:0000256" key="1">
    <source>
        <dbReference type="ARBA" id="ARBA00006068"/>
    </source>
</evidence>
<evidence type="ECO:0000256" key="3">
    <source>
        <dbReference type="SAM" id="Phobius"/>
    </source>
</evidence>
<dbReference type="RefSeq" id="WP_011096679.1">
    <property type="nucleotide sequence ID" value="NC_004572.3"/>
</dbReference>
<dbReference type="PANTHER" id="PTHR33392">
    <property type="entry name" value="POLYISOPRENYL-TEICHOIC ACID--PEPTIDOGLYCAN TEICHOIC ACID TRANSFERASE TAGU"/>
    <property type="match status" value="1"/>
</dbReference>
<dbReference type="AlphaFoldDB" id="Q83MQ6"/>
<evidence type="ECO:0000256" key="2">
    <source>
        <dbReference type="SAM" id="MobiDB-lite"/>
    </source>
</evidence>
<evidence type="ECO:0000259" key="4">
    <source>
        <dbReference type="Pfam" id="PF03816"/>
    </source>
</evidence>
<feature type="domain" description="Cell envelope-related transcriptional attenuator" evidence="4">
    <location>
        <begin position="86"/>
        <end position="241"/>
    </location>
</feature>
<dbReference type="GeneID" id="67388522"/>
<reference evidence="5 6" key="1">
    <citation type="journal article" date="2003" name="Genome Res.">
        <title>Tropheryma whipplei twist: a human pathogenic Actinobacteria with a reduced genome.</title>
        <authorList>
            <person name="Raoult D."/>
            <person name="Ogata H."/>
            <person name="Audic S."/>
            <person name="Robert C."/>
            <person name="Suhre K."/>
            <person name="Drancourt M."/>
            <person name="Claverie J.-M."/>
        </authorList>
    </citation>
    <scope>NUCLEOTIDE SEQUENCE [LARGE SCALE GENOMIC DNA]</scope>
    <source>
        <strain evidence="5 6">Twist</strain>
    </source>
</reference>
<dbReference type="EMBL" id="AE014184">
    <property type="protein sequence ID" value="AAO44825.1"/>
    <property type="molecule type" value="Genomic_DNA"/>
</dbReference>
<keyword evidence="6" id="KW-1185">Reference proteome</keyword>
<dbReference type="eggNOG" id="COG1316">
    <property type="taxonomic scope" value="Bacteria"/>
</dbReference>
<keyword evidence="3" id="KW-1133">Transmembrane helix</keyword>
<evidence type="ECO:0000313" key="5">
    <source>
        <dbReference type="EMBL" id="AAO44825.1"/>
    </source>
</evidence>
<dbReference type="Proteomes" id="UP000002200">
    <property type="component" value="Chromosome"/>
</dbReference>
<organism evidence="5 6">
    <name type="scientific">Tropheryma whipplei (strain Twist)</name>
    <name type="common">Whipple's bacillus</name>
    <dbReference type="NCBI Taxonomy" id="203267"/>
    <lineage>
        <taxon>Bacteria</taxon>
        <taxon>Bacillati</taxon>
        <taxon>Actinomycetota</taxon>
        <taxon>Actinomycetes</taxon>
        <taxon>Micrococcales</taxon>
        <taxon>Tropherymataceae</taxon>
        <taxon>Tropheryma</taxon>
    </lineage>
</organism>
<proteinExistence type="inferred from homology"/>
<keyword evidence="3" id="KW-0472">Membrane</keyword>
<protein>
    <submittedName>
        <fullName evidence="5">Transcriptional regulator</fullName>
    </submittedName>
</protein>
<evidence type="ECO:0000313" key="6">
    <source>
        <dbReference type="Proteomes" id="UP000002200"/>
    </source>
</evidence>
<dbReference type="NCBIfam" id="TIGR00350">
    <property type="entry name" value="lytR_cpsA_psr"/>
    <property type="match status" value="1"/>
</dbReference>
<dbReference type="Gene3D" id="3.40.630.190">
    <property type="entry name" value="LCP protein"/>
    <property type="match status" value="1"/>
</dbReference>
<accession>Q83MQ6</accession>
<dbReference type="HOGENOM" id="CLU_016455_0_0_11"/>
<gene>
    <name evidence="5" type="ordered locus">TWT_728</name>
</gene>
<dbReference type="InterPro" id="IPR050922">
    <property type="entry name" value="LytR/CpsA/Psr_CW_biosynth"/>
</dbReference>
<comment type="similarity">
    <text evidence="1">Belongs to the LytR/CpsA/Psr (LCP) family.</text>
</comment>
<dbReference type="InterPro" id="IPR004474">
    <property type="entry name" value="LytR_CpsA_psr"/>
</dbReference>
<name>Q83MQ6_TROWT</name>
<keyword evidence="3" id="KW-0812">Transmembrane</keyword>
<feature type="region of interest" description="Disordered" evidence="2">
    <location>
        <begin position="342"/>
        <end position="361"/>
    </location>
</feature>
<feature type="transmembrane region" description="Helical" evidence="3">
    <location>
        <begin position="12"/>
        <end position="35"/>
    </location>
</feature>
<dbReference type="STRING" id="203267.TWT_728"/>
<dbReference type="PANTHER" id="PTHR33392:SF6">
    <property type="entry name" value="POLYISOPRENYL-TEICHOIC ACID--PEPTIDOGLYCAN TEICHOIC ACID TRANSFERASE TAGU"/>
    <property type="match status" value="1"/>
</dbReference>
<dbReference type="KEGG" id="twh:TWT_728"/>
<dbReference type="OrthoDB" id="9782542at2"/>
<dbReference type="Pfam" id="PF03816">
    <property type="entry name" value="LytR_cpsA_psr"/>
    <property type="match status" value="1"/>
</dbReference>